<feature type="domain" description="AMP-binding enzyme C-terminal" evidence="2">
    <location>
        <begin position="427"/>
        <end position="498"/>
    </location>
</feature>
<dbReference type="SUPFAM" id="SSF56801">
    <property type="entry name" value="Acetyl-CoA synthetase-like"/>
    <property type="match status" value="1"/>
</dbReference>
<evidence type="ECO:0000313" key="4">
    <source>
        <dbReference type="Proteomes" id="UP000253094"/>
    </source>
</evidence>
<dbReference type="InterPro" id="IPR025110">
    <property type="entry name" value="AMP-bd_C"/>
</dbReference>
<dbReference type="Pfam" id="PF13193">
    <property type="entry name" value="AMP-binding_C"/>
    <property type="match status" value="1"/>
</dbReference>
<keyword evidence="4" id="KW-1185">Reference proteome</keyword>
<dbReference type="GO" id="GO:0016874">
    <property type="term" value="F:ligase activity"/>
    <property type="evidence" value="ECO:0007669"/>
    <property type="project" value="UniProtKB-KW"/>
</dbReference>
<dbReference type="InterPro" id="IPR042099">
    <property type="entry name" value="ANL_N_sf"/>
</dbReference>
<dbReference type="InterPro" id="IPR020845">
    <property type="entry name" value="AMP-binding_CS"/>
</dbReference>
<accession>A0A367FBF4</accession>
<reference evidence="3 4" key="1">
    <citation type="submission" date="2018-06" db="EMBL/GenBank/DDBJ databases">
        <title>Sphaerisporangium craniellae sp. nov., isolated from a marine sponge in the South China Sea.</title>
        <authorList>
            <person name="Li L."/>
        </authorList>
    </citation>
    <scope>NUCLEOTIDE SEQUENCE [LARGE SCALE GENOMIC DNA]</scope>
    <source>
        <strain evidence="3 4">CCTCC AA 208026</strain>
    </source>
</reference>
<dbReference type="PANTHER" id="PTHR45527:SF1">
    <property type="entry name" value="FATTY ACID SYNTHASE"/>
    <property type="match status" value="1"/>
</dbReference>
<dbReference type="GO" id="GO:0031177">
    <property type="term" value="F:phosphopantetheine binding"/>
    <property type="evidence" value="ECO:0007669"/>
    <property type="project" value="TreeGrafter"/>
</dbReference>
<dbReference type="Gene3D" id="3.40.50.12780">
    <property type="entry name" value="N-terminal domain of ligase-like"/>
    <property type="match status" value="1"/>
</dbReference>
<keyword evidence="3" id="KW-0436">Ligase</keyword>
<dbReference type="AlphaFoldDB" id="A0A367FBF4"/>
<name>A0A367FBF4_9ACTN</name>
<dbReference type="Proteomes" id="UP000253094">
    <property type="component" value="Unassembled WGS sequence"/>
</dbReference>
<organism evidence="3 4">
    <name type="scientific">Sphaerisporangium album</name>
    <dbReference type="NCBI Taxonomy" id="509200"/>
    <lineage>
        <taxon>Bacteria</taxon>
        <taxon>Bacillati</taxon>
        <taxon>Actinomycetota</taxon>
        <taxon>Actinomycetes</taxon>
        <taxon>Streptosporangiales</taxon>
        <taxon>Streptosporangiaceae</taxon>
        <taxon>Sphaerisporangium</taxon>
    </lineage>
</organism>
<sequence length="513" mass="56162">MPQTLYEWFARSVERVPDGPALEVGGEVLTYRELHRCAEAVATGILEAHGAVPERVALLANRSLAAFAGYLAAQRLGAAVVPLNPGHPVYRNEIICRAIKCDVLIADENGESQLAGVGGTVETVVRLQDSDVLGARPGPLPEPATTPGDVAYVLFTSGSTGRPKGVPITHANASPYVARNIARYEVGPGCRVSHTFDLTFDPSVFDLFVTWGGGATLVSPARSELLSPVDYLVDNAITHWFSVPSIVSVSANLDNLPTGRPTALRQSIFIGEQLTYNQATAWRAVAPQARIDNVYGPTELTVACTEYRLPADPGQWPSTSNDTVPIGPVYEYLDHVIVGEDGAPALEGELCVRGVQRFAGYVDPEDNRGRFLVWNGDRYVPDEGAAPGPDHYYRTGDRVRWENEEFVHLARLDHQVKIRGYRVELGEIEAAILRHPDVIHAVVIAIRDGETVQPVGFYTGTEVPERQFVRWLRERLPIHMVPRRLHHRDSLPLNANGKVDRNSLRDDVMSGTG</sequence>
<dbReference type="OrthoDB" id="3802848at2"/>
<evidence type="ECO:0000259" key="2">
    <source>
        <dbReference type="Pfam" id="PF13193"/>
    </source>
</evidence>
<dbReference type="RefSeq" id="WP_114031618.1">
    <property type="nucleotide sequence ID" value="NZ_QOIL01000016.1"/>
</dbReference>
<dbReference type="PROSITE" id="PS00455">
    <property type="entry name" value="AMP_BINDING"/>
    <property type="match status" value="1"/>
</dbReference>
<dbReference type="EMBL" id="QOIL01000016">
    <property type="protein sequence ID" value="RCG27279.1"/>
    <property type="molecule type" value="Genomic_DNA"/>
</dbReference>
<dbReference type="PANTHER" id="PTHR45527">
    <property type="entry name" value="NONRIBOSOMAL PEPTIDE SYNTHETASE"/>
    <property type="match status" value="1"/>
</dbReference>
<evidence type="ECO:0000259" key="1">
    <source>
        <dbReference type="Pfam" id="PF00501"/>
    </source>
</evidence>
<feature type="domain" description="AMP-dependent synthetase/ligase" evidence="1">
    <location>
        <begin position="9"/>
        <end position="361"/>
    </location>
</feature>
<dbReference type="GO" id="GO:0043041">
    <property type="term" value="P:amino acid activation for nonribosomal peptide biosynthetic process"/>
    <property type="evidence" value="ECO:0007669"/>
    <property type="project" value="TreeGrafter"/>
</dbReference>
<evidence type="ECO:0000313" key="3">
    <source>
        <dbReference type="EMBL" id="RCG27279.1"/>
    </source>
</evidence>
<comment type="caution">
    <text evidence="3">The sequence shown here is derived from an EMBL/GenBank/DDBJ whole genome shotgun (WGS) entry which is preliminary data.</text>
</comment>
<gene>
    <name evidence="3" type="ORF">DQ384_26560</name>
</gene>
<protein>
    <submittedName>
        <fullName evidence="3">D-alanine--poly(Phosphoribitol) ligase</fullName>
    </submittedName>
</protein>
<dbReference type="InterPro" id="IPR000873">
    <property type="entry name" value="AMP-dep_synth/lig_dom"/>
</dbReference>
<dbReference type="InterPro" id="IPR045851">
    <property type="entry name" value="AMP-bd_C_sf"/>
</dbReference>
<proteinExistence type="predicted"/>
<dbReference type="Gene3D" id="3.30.300.30">
    <property type="match status" value="1"/>
</dbReference>
<dbReference type="GO" id="GO:0044550">
    <property type="term" value="P:secondary metabolite biosynthetic process"/>
    <property type="evidence" value="ECO:0007669"/>
    <property type="project" value="TreeGrafter"/>
</dbReference>
<dbReference type="GO" id="GO:0005737">
    <property type="term" value="C:cytoplasm"/>
    <property type="evidence" value="ECO:0007669"/>
    <property type="project" value="TreeGrafter"/>
</dbReference>
<dbReference type="Pfam" id="PF00501">
    <property type="entry name" value="AMP-binding"/>
    <property type="match status" value="1"/>
</dbReference>